<dbReference type="Proteomes" id="UP000289465">
    <property type="component" value="Unassembled WGS sequence"/>
</dbReference>
<sequence length="61" mass="6573">MRIPDRGGPLQDDRAGLPPLALGVRELLALQGIPASEAQIRGVAKTLVRLAPPARRQEPLR</sequence>
<gene>
    <name evidence="1" type="ORF">AVE30378_00905</name>
</gene>
<organism evidence="1 2">
    <name type="scientific">Achromobacter veterisilvae</name>
    <dbReference type="NCBI Taxonomy" id="2069367"/>
    <lineage>
        <taxon>Bacteria</taxon>
        <taxon>Pseudomonadati</taxon>
        <taxon>Pseudomonadota</taxon>
        <taxon>Betaproteobacteria</taxon>
        <taxon>Burkholderiales</taxon>
        <taxon>Alcaligenaceae</taxon>
        <taxon>Achromobacter</taxon>
    </lineage>
</organism>
<protein>
    <submittedName>
        <fullName evidence="1">Uncharacterized protein</fullName>
    </submittedName>
</protein>
<dbReference type="RefSeq" id="WP_129239586.1">
    <property type="nucleotide sequence ID" value="NZ_UFQC01000004.1"/>
</dbReference>
<evidence type="ECO:0000313" key="1">
    <source>
        <dbReference type="EMBL" id="SSW64206.1"/>
    </source>
</evidence>
<name>A0A446C8P7_9BURK</name>
<proteinExistence type="predicted"/>
<dbReference type="AlphaFoldDB" id="A0A446C8P7"/>
<dbReference type="EMBL" id="UFQC01000004">
    <property type="protein sequence ID" value="SSW64206.1"/>
    <property type="molecule type" value="Genomic_DNA"/>
</dbReference>
<accession>A0A446C8P7</accession>
<evidence type="ECO:0000313" key="2">
    <source>
        <dbReference type="Proteomes" id="UP000289465"/>
    </source>
</evidence>
<reference evidence="1 2" key="1">
    <citation type="submission" date="2018-07" db="EMBL/GenBank/DDBJ databases">
        <authorList>
            <person name="Peeters C."/>
        </authorList>
    </citation>
    <scope>NUCLEOTIDE SEQUENCE [LARGE SCALE GENOMIC DNA]</scope>
    <source>
        <strain evidence="1 2">LMG 30378</strain>
    </source>
</reference>
<dbReference type="OrthoDB" id="8665455at2"/>